<sequence length="122" mass="13995">MIKSNTFSLYTSFVYTCGPPGATPLLLTSRYFLRPLSMPVFHTRLSSVFESDFFTYYFILCTLSCHDYFFFFFFFETESCSVPQAGVQWRDLGSLQAPPPGFTPFSCLSLRSSWDYRLATSG</sequence>
<dbReference type="AlphaFoldDB" id="A0A7N9DAD6"/>
<keyword evidence="3" id="KW-1185">Reference proteome</keyword>
<dbReference type="GeneTree" id="ENSGT00940000165497"/>
<reference evidence="2 3" key="1">
    <citation type="submission" date="2013-03" db="EMBL/GenBank/DDBJ databases">
        <authorList>
            <person name="Warren W."/>
            <person name="Wilson R.K."/>
        </authorList>
    </citation>
    <scope>NUCLEOTIDE SEQUENCE</scope>
</reference>
<organism evidence="2 3">
    <name type="scientific">Macaca fascicularis</name>
    <name type="common">Crab-eating macaque</name>
    <name type="synonym">Cynomolgus monkey</name>
    <dbReference type="NCBI Taxonomy" id="9541"/>
    <lineage>
        <taxon>Eukaryota</taxon>
        <taxon>Metazoa</taxon>
        <taxon>Chordata</taxon>
        <taxon>Craniata</taxon>
        <taxon>Vertebrata</taxon>
        <taxon>Euteleostomi</taxon>
        <taxon>Mammalia</taxon>
        <taxon>Eutheria</taxon>
        <taxon>Euarchontoglires</taxon>
        <taxon>Primates</taxon>
        <taxon>Haplorrhini</taxon>
        <taxon>Catarrhini</taxon>
        <taxon>Cercopithecidae</taxon>
        <taxon>Cercopithecinae</taxon>
        <taxon>Macaca</taxon>
    </lineage>
</organism>
<feature type="transmembrane region" description="Helical" evidence="1">
    <location>
        <begin position="12"/>
        <end position="33"/>
    </location>
</feature>
<dbReference type="Ensembl" id="ENSMFAT00000087752.1">
    <property type="protein sequence ID" value="ENSMFAP00000061622.1"/>
    <property type="gene ID" value="ENSMFAG00000060574.1"/>
</dbReference>
<keyword evidence="1" id="KW-1133">Transmembrane helix</keyword>
<reference evidence="2" key="2">
    <citation type="submission" date="2025-08" db="UniProtKB">
        <authorList>
            <consortium name="Ensembl"/>
        </authorList>
    </citation>
    <scope>IDENTIFICATION</scope>
</reference>
<name>A0A7N9DAD6_MACFA</name>
<reference evidence="2" key="3">
    <citation type="submission" date="2025-09" db="UniProtKB">
        <authorList>
            <consortium name="Ensembl"/>
        </authorList>
    </citation>
    <scope>IDENTIFICATION</scope>
</reference>
<dbReference type="PANTHER" id="PTHR46254:SF7">
    <property type="entry name" value="PI4-KINASE N-TERMINAL DOMAIN-CONTAINING PROTEIN"/>
    <property type="match status" value="1"/>
</dbReference>
<protein>
    <submittedName>
        <fullName evidence="2">Uncharacterized protein</fullName>
    </submittedName>
</protein>
<keyword evidence="1" id="KW-0812">Transmembrane</keyword>
<keyword evidence="1" id="KW-0472">Membrane</keyword>
<feature type="transmembrane region" description="Helical" evidence="1">
    <location>
        <begin position="54"/>
        <end position="75"/>
    </location>
</feature>
<accession>A0A7N9DAD6</accession>
<proteinExistence type="predicted"/>
<dbReference type="PANTHER" id="PTHR46254">
    <property type="entry name" value="PROTEIN GVQW1-RELATED"/>
    <property type="match status" value="1"/>
</dbReference>
<evidence type="ECO:0000313" key="2">
    <source>
        <dbReference type="Ensembl" id="ENSMFAP00000061622.1"/>
    </source>
</evidence>
<dbReference type="Proteomes" id="UP000233100">
    <property type="component" value="Chromosome 5"/>
</dbReference>
<evidence type="ECO:0000256" key="1">
    <source>
        <dbReference type="SAM" id="Phobius"/>
    </source>
</evidence>
<evidence type="ECO:0000313" key="3">
    <source>
        <dbReference type="Proteomes" id="UP000233100"/>
    </source>
</evidence>